<feature type="domain" description="Macro" evidence="2">
    <location>
        <begin position="1"/>
        <end position="151"/>
    </location>
</feature>
<protein>
    <submittedName>
        <fullName evidence="3">Macro domain-containing protein</fullName>
    </submittedName>
</protein>
<evidence type="ECO:0000313" key="3">
    <source>
        <dbReference type="EMBL" id="MFC5403117.1"/>
    </source>
</evidence>
<evidence type="ECO:0000259" key="2">
    <source>
        <dbReference type="PROSITE" id="PS51154"/>
    </source>
</evidence>
<keyword evidence="4" id="KW-1185">Reference proteome</keyword>
<dbReference type="Gene3D" id="3.40.220.10">
    <property type="entry name" value="Leucine Aminopeptidase, subunit E, domain 1"/>
    <property type="match status" value="1"/>
</dbReference>
<dbReference type="Proteomes" id="UP001596113">
    <property type="component" value="Unassembled WGS sequence"/>
</dbReference>
<sequence length="151" mass="16514">MGVQVINGDLLYASEDILGHQVNCKGVMGSGIAKAIKAAFPEAYQLYIDKCNHAVNKSELLGYCQLIECSNGKTVANLFGQLHFGRGNQIYTNYDALRKALTTLKTKAQLTPSSIALPYNIGCGLANGDWNVVEAMIQDVFSDYEVTLYRI</sequence>
<dbReference type="Pfam" id="PF01661">
    <property type="entry name" value="Macro"/>
    <property type="match status" value="1"/>
</dbReference>
<dbReference type="InterPro" id="IPR043472">
    <property type="entry name" value="Macro_dom-like"/>
</dbReference>
<reference evidence="4" key="1">
    <citation type="journal article" date="2019" name="Int. J. Syst. Evol. Microbiol.">
        <title>The Global Catalogue of Microorganisms (GCM) 10K type strain sequencing project: providing services to taxonomists for standard genome sequencing and annotation.</title>
        <authorList>
            <consortium name="The Broad Institute Genomics Platform"/>
            <consortium name="The Broad Institute Genome Sequencing Center for Infectious Disease"/>
            <person name="Wu L."/>
            <person name="Ma J."/>
        </authorList>
    </citation>
    <scope>NUCLEOTIDE SEQUENCE [LARGE SCALE GENOMIC DNA]</scope>
    <source>
        <strain evidence="4">CGMCC 1.18575</strain>
    </source>
</reference>
<comment type="caution">
    <text evidence="3">The sequence shown here is derived from an EMBL/GenBank/DDBJ whole genome shotgun (WGS) entry which is preliminary data.</text>
</comment>
<gene>
    <name evidence="3" type="ORF">ACFPOF_10290</name>
</gene>
<name>A0ABW0HVN3_9BACL</name>
<dbReference type="EMBL" id="JBHSMI010000020">
    <property type="protein sequence ID" value="MFC5403117.1"/>
    <property type="molecule type" value="Genomic_DNA"/>
</dbReference>
<proteinExistence type="predicted"/>
<dbReference type="PANTHER" id="PTHR12521:SF0">
    <property type="entry name" value="ADP-RIBOSE GLYCOHYDROLASE OARD1"/>
    <property type="match status" value="1"/>
</dbReference>
<evidence type="ECO:0000313" key="4">
    <source>
        <dbReference type="Proteomes" id="UP001596113"/>
    </source>
</evidence>
<dbReference type="RefSeq" id="WP_378132170.1">
    <property type="nucleotide sequence ID" value="NZ_JBHSMI010000020.1"/>
</dbReference>
<dbReference type="InterPro" id="IPR002589">
    <property type="entry name" value="Macro_dom"/>
</dbReference>
<dbReference type="SUPFAM" id="SSF52949">
    <property type="entry name" value="Macro domain-like"/>
    <property type="match status" value="1"/>
</dbReference>
<dbReference type="SMART" id="SM00506">
    <property type="entry name" value="A1pp"/>
    <property type="match status" value="1"/>
</dbReference>
<dbReference type="InterPro" id="IPR050892">
    <property type="entry name" value="ADP-ribose_metab_enzymes"/>
</dbReference>
<dbReference type="PROSITE" id="PS51154">
    <property type="entry name" value="MACRO"/>
    <property type="match status" value="1"/>
</dbReference>
<organism evidence="3 4">
    <name type="scientific">Cohnella soli</name>
    <dbReference type="NCBI Taxonomy" id="425005"/>
    <lineage>
        <taxon>Bacteria</taxon>
        <taxon>Bacillati</taxon>
        <taxon>Bacillota</taxon>
        <taxon>Bacilli</taxon>
        <taxon>Bacillales</taxon>
        <taxon>Paenibacillaceae</taxon>
        <taxon>Cohnella</taxon>
    </lineage>
</organism>
<evidence type="ECO:0000256" key="1">
    <source>
        <dbReference type="ARBA" id="ARBA00035885"/>
    </source>
</evidence>
<accession>A0ABW0HVN3</accession>
<comment type="catalytic activity">
    <reaction evidence="1">
        <text>an N-(ADP-alpha-D-ribosyl)-thymidine in DNA + H2O = a thymidine in DNA + ADP-D-ribose</text>
        <dbReference type="Rhea" id="RHEA:71655"/>
        <dbReference type="Rhea" id="RHEA-COMP:13556"/>
        <dbReference type="Rhea" id="RHEA-COMP:18051"/>
        <dbReference type="ChEBI" id="CHEBI:15377"/>
        <dbReference type="ChEBI" id="CHEBI:57967"/>
        <dbReference type="ChEBI" id="CHEBI:137386"/>
        <dbReference type="ChEBI" id="CHEBI:191199"/>
    </reaction>
    <physiologicalReaction direction="left-to-right" evidence="1">
        <dbReference type="Rhea" id="RHEA:71656"/>
    </physiologicalReaction>
</comment>
<dbReference type="PANTHER" id="PTHR12521">
    <property type="entry name" value="PROTEIN C6ORF130"/>
    <property type="match status" value="1"/>
</dbReference>